<dbReference type="GO" id="GO:0004672">
    <property type="term" value="F:protein kinase activity"/>
    <property type="evidence" value="ECO:0007669"/>
    <property type="project" value="InterPro"/>
</dbReference>
<dbReference type="AlphaFoldDB" id="A0A0C2YVF7"/>
<protein>
    <recommendedName>
        <fullName evidence="4">Protein kinase domain-containing protein</fullName>
    </recommendedName>
</protein>
<dbReference type="InterPro" id="IPR051931">
    <property type="entry name" value="PAK3-like"/>
</dbReference>
<dbReference type="HOGENOM" id="CLU_821480_0_0_1"/>
<organism evidence="5 6">
    <name type="scientific">Hebeloma cylindrosporum</name>
    <dbReference type="NCBI Taxonomy" id="76867"/>
    <lineage>
        <taxon>Eukaryota</taxon>
        <taxon>Fungi</taxon>
        <taxon>Dikarya</taxon>
        <taxon>Basidiomycota</taxon>
        <taxon>Agaricomycotina</taxon>
        <taxon>Agaricomycetes</taxon>
        <taxon>Agaricomycetidae</taxon>
        <taxon>Agaricales</taxon>
        <taxon>Agaricineae</taxon>
        <taxon>Hymenogastraceae</taxon>
        <taxon>Hebeloma</taxon>
    </lineage>
</organism>
<sequence length="338" mass="38166">MPDTLSDAYSLTMDEVGYLKKSRAVLPVPPSDLSQNRNDQKVYFGKHNGSVVRVRAMLIKGASNRDRQKSINTILEKLQRWRRLKAPNLISIYGVATNSEEPLFQVVSYCPSTTIMEYLQIHPDHDKLKSCVDIATGLDYLHRQSFVHGAIRGSNVLVREDGTCFLGEFAPEVIPAQETLTHFANWTAPELMDHEAFRKIRVDNYRDNDYKGEYKLESDIFAMGCTALEIYTGMPPEPLSIPYASVKSVVDLMDLKREPVSKEQELIPHRVLGAILTMIDYVPARRPHSGHALTWFTKPDTPRITAAPPVLAKRIYDAEASQLVKFPSLHVVVLFDAL</sequence>
<keyword evidence="3" id="KW-0067">ATP-binding</keyword>
<proteinExistence type="inferred from homology"/>
<evidence type="ECO:0000256" key="1">
    <source>
        <dbReference type="ARBA" id="ARBA00008874"/>
    </source>
</evidence>
<reference evidence="6" key="2">
    <citation type="submission" date="2015-01" db="EMBL/GenBank/DDBJ databases">
        <title>Evolutionary Origins and Diversification of the Mycorrhizal Mutualists.</title>
        <authorList>
            <consortium name="DOE Joint Genome Institute"/>
            <consortium name="Mycorrhizal Genomics Consortium"/>
            <person name="Kohler A."/>
            <person name="Kuo A."/>
            <person name="Nagy L.G."/>
            <person name="Floudas D."/>
            <person name="Copeland A."/>
            <person name="Barry K.W."/>
            <person name="Cichocki N."/>
            <person name="Veneault-Fourrey C."/>
            <person name="LaButti K."/>
            <person name="Lindquist E.A."/>
            <person name="Lipzen A."/>
            <person name="Lundell T."/>
            <person name="Morin E."/>
            <person name="Murat C."/>
            <person name="Riley R."/>
            <person name="Ohm R."/>
            <person name="Sun H."/>
            <person name="Tunlid A."/>
            <person name="Henrissat B."/>
            <person name="Grigoriev I.V."/>
            <person name="Hibbett D.S."/>
            <person name="Martin F."/>
        </authorList>
    </citation>
    <scope>NUCLEOTIDE SEQUENCE [LARGE SCALE GENOMIC DNA]</scope>
    <source>
        <strain evidence="6">h7</strain>
    </source>
</reference>
<evidence type="ECO:0000313" key="6">
    <source>
        <dbReference type="Proteomes" id="UP000053424"/>
    </source>
</evidence>
<dbReference type="OrthoDB" id="3248549at2759"/>
<evidence type="ECO:0000256" key="2">
    <source>
        <dbReference type="ARBA" id="ARBA00022741"/>
    </source>
</evidence>
<dbReference type="PANTHER" id="PTHR45832:SF22">
    <property type="entry name" value="SERINE_THREONINE-PROTEIN KINASE SAMKA-RELATED"/>
    <property type="match status" value="1"/>
</dbReference>
<evidence type="ECO:0000256" key="3">
    <source>
        <dbReference type="ARBA" id="ARBA00022840"/>
    </source>
</evidence>
<comment type="similarity">
    <text evidence="1">Belongs to the protein kinase superfamily. STE Ser/Thr protein kinase family. STE20 subfamily.</text>
</comment>
<gene>
    <name evidence="5" type="ORF">M413DRAFT_25386</name>
</gene>
<dbReference type="STRING" id="686832.A0A0C2YVF7"/>
<dbReference type="InterPro" id="IPR000719">
    <property type="entry name" value="Prot_kinase_dom"/>
</dbReference>
<dbReference type="GO" id="GO:0005524">
    <property type="term" value="F:ATP binding"/>
    <property type="evidence" value="ECO:0007669"/>
    <property type="project" value="UniProtKB-KW"/>
</dbReference>
<keyword evidence="2" id="KW-0547">Nucleotide-binding</keyword>
<evidence type="ECO:0000259" key="4">
    <source>
        <dbReference type="PROSITE" id="PS50011"/>
    </source>
</evidence>
<dbReference type="Proteomes" id="UP000053424">
    <property type="component" value="Unassembled WGS sequence"/>
</dbReference>
<name>A0A0C2YVF7_HEBCY</name>
<reference evidence="5 6" key="1">
    <citation type="submission" date="2014-04" db="EMBL/GenBank/DDBJ databases">
        <authorList>
            <consortium name="DOE Joint Genome Institute"/>
            <person name="Kuo A."/>
            <person name="Gay G."/>
            <person name="Dore J."/>
            <person name="Kohler A."/>
            <person name="Nagy L.G."/>
            <person name="Floudas D."/>
            <person name="Copeland A."/>
            <person name="Barry K.W."/>
            <person name="Cichocki N."/>
            <person name="Veneault-Fourrey C."/>
            <person name="LaButti K."/>
            <person name="Lindquist E.A."/>
            <person name="Lipzen A."/>
            <person name="Lundell T."/>
            <person name="Morin E."/>
            <person name="Murat C."/>
            <person name="Sun H."/>
            <person name="Tunlid A."/>
            <person name="Henrissat B."/>
            <person name="Grigoriev I.V."/>
            <person name="Hibbett D.S."/>
            <person name="Martin F."/>
            <person name="Nordberg H.P."/>
            <person name="Cantor M.N."/>
            <person name="Hua S.X."/>
        </authorList>
    </citation>
    <scope>NUCLEOTIDE SEQUENCE [LARGE SCALE GENOMIC DNA]</scope>
    <source>
        <strain evidence="6">h7</strain>
    </source>
</reference>
<dbReference type="SUPFAM" id="SSF56112">
    <property type="entry name" value="Protein kinase-like (PK-like)"/>
    <property type="match status" value="1"/>
</dbReference>
<dbReference type="Pfam" id="PF07714">
    <property type="entry name" value="PK_Tyr_Ser-Thr"/>
    <property type="match status" value="1"/>
</dbReference>
<dbReference type="InterPro" id="IPR001245">
    <property type="entry name" value="Ser-Thr/Tyr_kinase_cat_dom"/>
</dbReference>
<accession>A0A0C2YVF7</accession>
<dbReference type="Gene3D" id="1.10.510.10">
    <property type="entry name" value="Transferase(Phosphotransferase) domain 1"/>
    <property type="match status" value="1"/>
</dbReference>
<dbReference type="EMBL" id="KN831773">
    <property type="protein sequence ID" value="KIM44997.1"/>
    <property type="molecule type" value="Genomic_DNA"/>
</dbReference>
<dbReference type="InterPro" id="IPR011009">
    <property type="entry name" value="Kinase-like_dom_sf"/>
</dbReference>
<evidence type="ECO:0000313" key="5">
    <source>
        <dbReference type="EMBL" id="KIM44997.1"/>
    </source>
</evidence>
<feature type="domain" description="Protein kinase" evidence="4">
    <location>
        <begin position="5"/>
        <end position="304"/>
    </location>
</feature>
<keyword evidence="6" id="KW-1185">Reference proteome</keyword>
<dbReference type="PROSITE" id="PS50011">
    <property type="entry name" value="PROTEIN_KINASE_DOM"/>
    <property type="match status" value="1"/>
</dbReference>
<dbReference type="PANTHER" id="PTHR45832">
    <property type="entry name" value="SERINE/THREONINE-PROTEIN KINASE SAMKA-RELATED-RELATED"/>
    <property type="match status" value="1"/>
</dbReference>